<sequence>MLDRTSGTGFAAGATDLSYLAGTAAPGETAAAPSLDDAYSRYVSETRAQRPDAQPMSEAEFERYSLGSSWLSGLREVAKKVVQTCRLVVGIHDYEYYLDHMRSRHPEATPLSRADFYRYCLEARYPSAERAGSGCPC</sequence>
<comment type="caution">
    <text evidence="1">The sequence shown here is derived from an EMBL/GenBank/DDBJ whole genome shotgun (WGS) entry which is preliminary data.</text>
</comment>
<dbReference type="PANTHER" id="PTHR38453">
    <property type="entry name" value="CYTOPLASMIC PROTEIN-RELATED"/>
    <property type="match status" value="1"/>
</dbReference>
<dbReference type="PANTHER" id="PTHR38453:SF1">
    <property type="entry name" value="CYTOPLASMIC PROTEIN"/>
    <property type="match status" value="1"/>
</dbReference>
<dbReference type="RefSeq" id="WP_133595261.1">
    <property type="nucleotide sequence ID" value="NZ_SNVV01000043.1"/>
</dbReference>
<evidence type="ECO:0000313" key="2">
    <source>
        <dbReference type="Proteomes" id="UP000295129"/>
    </source>
</evidence>
<evidence type="ECO:0000313" key="1">
    <source>
        <dbReference type="EMBL" id="TDN43076.1"/>
    </source>
</evidence>
<proteinExistence type="predicted"/>
<dbReference type="Proteomes" id="UP000295129">
    <property type="component" value="Unassembled WGS sequence"/>
</dbReference>
<keyword evidence="2" id="KW-1185">Reference proteome</keyword>
<organism evidence="1 2">
    <name type="scientific">Azoarcus indigens</name>
    <dbReference type="NCBI Taxonomy" id="29545"/>
    <lineage>
        <taxon>Bacteria</taxon>
        <taxon>Pseudomonadati</taxon>
        <taxon>Pseudomonadota</taxon>
        <taxon>Betaproteobacteria</taxon>
        <taxon>Rhodocyclales</taxon>
        <taxon>Zoogloeaceae</taxon>
        <taxon>Azoarcus</taxon>
    </lineage>
</organism>
<dbReference type="Pfam" id="PF04328">
    <property type="entry name" value="Sel_put"/>
    <property type="match status" value="2"/>
</dbReference>
<name>A0A4R6DEN5_9RHOO</name>
<dbReference type="InterPro" id="IPR007423">
    <property type="entry name" value="Sel_put"/>
</dbReference>
<accession>A0A4R6DEN5</accession>
<dbReference type="OrthoDB" id="9814284at2"/>
<reference evidence="1 2" key="1">
    <citation type="submission" date="2019-03" db="EMBL/GenBank/DDBJ databases">
        <title>Genomic Encyclopedia of Type Strains, Phase IV (KMG-IV): sequencing the most valuable type-strain genomes for metagenomic binning, comparative biology and taxonomic classification.</title>
        <authorList>
            <person name="Goeker M."/>
        </authorList>
    </citation>
    <scope>NUCLEOTIDE SEQUENCE [LARGE SCALE GENOMIC DNA]</scope>
    <source>
        <strain evidence="1 2">DSM 12121</strain>
    </source>
</reference>
<protein>
    <submittedName>
        <fullName evidence="1">Uncharacterized short protein YbdD (DUF466 family)</fullName>
    </submittedName>
</protein>
<dbReference type="AlphaFoldDB" id="A0A4R6DEN5"/>
<gene>
    <name evidence="1" type="ORF">C7389_1437</name>
</gene>
<dbReference type="EMBL" id="SNVV01000043">
    <property type="protein sequence ID" value="TDN43076.1"/>
    <property type="molecule type" value="Genomic_DNA"/>
</dbReference>